<evidence type="ECO:0000256" key="8">
    <source>
        <dbReference type="ARBA" id="ARBA00023326"/>
    </source>
</evidence>
<name>A0ABV8V435_9GAMM</name>
<evidence type="ECO:0000313" key="10">
    <source>
        <dbReference type="EMBL" id="MFC4361923.1"/>
    </source>
</evidence>
<evidence type="ECO:0000256" key="9">
    <source>
        <dbReference type="RuleBase" id="RU361175"/>
    </source>
</evidence>
<dbReference type="Gene3D" id="3.20.20.80">
    <property type="entry name" value="Glycosidases"/>
    <property type="match status" value="1"/>
</dbReference>
<accession>A0ABV8V435</accession>
<dbReference type="EC" id="3.2.1.21" evidence="3 9"/>
<dbReference type="InterPro" id="IPR017736">
    <property type="entry name" value="Glyco_hydro_1_beta-glucosidase"/>
</dbReference>
<keyword evidence="8" id="KW-0624">Polysaccharide degradation</keyword>
<dbReference type="NCBIfam" id="TIGR03356">
    <property type="entry name" value="BGL"/>
    <property type="match status" value="1"/>
</dbReference>
<dbReference type="EMBL" id="JBHSCX010000004">
    <property type="protein sequence ID" value="MFC4361923.1"/>
    <property type="molecule type" value="Genomic_DNA"/>
</dbReference>
<keyword evidence="11" id="KW-1185">Reference proteome</keyword>
<keyword evidence="7 9" id="KW-0326">Glycosidase</keyword>
<keyword evidence="5" id="KW-0136">Cellulose degradation</keyword>
<comment type="similarity">
    <text evidence="2 9">Belongs to the glycosyl hydrolase 1 family.</text>
</comment>
<proteinExistence type="inferred from homology"/>
<comment type="caution">
    <text evidence="10">The sequence shown here is derived from an EMBL/GenBank/DDBJ whole genome shotgun (WGS) entry which is preliminary data.</text>
</comment>
<evidence type="ECO:0000256" key="1">
    <source>
        <dbReference type="ARBA" id="ARBA00000448"/>
    </source>
</evidence>
<dbReference type="GO" id="GO:0008422">
    <property type="term" value="F:beta-glucosidase activity"/>
    <property type="evidence" value="ECO:0007669"/>
    <property type="project" value="UniProtKB-EC"/>
</dbReference>
<evidence type="ECO:0000256" key="3">
    <source>
        <dbReference type="ARBA" id="ARBA00012744"/>
    </source>
</evidence>
<dbReference type="Proteomes" id="UP001595840">
    <property type="component" value="Unassembled WGS sequence"/>
</dbReference>
<evidence type="ECO:0000256" key="4">
    <source>
        <dbReference type="ARBA" id="ARBA00022801"/>
    </source>
</evidence>
<reference evidence="11" key="1">
    <citation type="journal article" date="2019" name="Int. J. Syst. Evol. Microbiol.">
        <title>The Global Catalogue of Microorganisms (GCM) 10K type strain sequencing project: providing services to taxonomists for standard genome sequencing and annotation.</title>
        <authorList>
            <consortium name="The Broad Institute Genomics Platform"/>
            <consortium name="The Broad Institute Genome Sequencing Center for Infectious Disease"/>
            <person name="Wu L."/>
            <person name="Ma J."/>
        </authorList>
    </citation>
    <scope>NUCLEOTIDE SEQUENCE [LARGE SCALE GENOMIC DNA]</scope>
    <source>
        <strain evidence="11">CECT 8570</strain>
    </source>
</reference>
<dbReference type="PROSITE" id="PS00653">
    <property type="entry name" value="GLYCOSYL_HYDROL_F1_2"/>
    <property type="match status" value="1"/>
</dbReference>
<evidence type="ECO:0000256" key="7">
    <source>
        <dbReference type="ARBA" id="ARBA00023295"/>
    </source>
</evidence>
<evidence type="ECO:0000256" key="2">
    <source>
        <dbReference type="ARBA" id="ARBA00010838"/>
    </source>
</evidence>
<gene>
    <name evidence="10" type="ORF">ACFOX3_06390</name>
</gene>
<keyword evidence="4 9" id="KW-0378">Hydrolase</keyword>
<dbReference type="InterPro" id="IPR017853">
    <property type="entry name" value="GH"/>
</dbReference>
<evidence type="ECO:0000256" key="5">
    <source>
        <dbReference type="ARBA" id="ARBA00023001"/>
    </source>
</evidence>
<dbReference type="InterPro" id="IPR033132">
    <property type="entry name" value="GH_1_N_CS"/>
</dbReference>
<dbReference type="RefSeq" id="WP_290264066.1">
    <property type="nucleotide sequence ID" value="NZ_JAUFQG010000006.1"/>
</dbReference>
<keyword evidence="6" id="KW-0119">Carbohydrate metabolism</keyword>
<dbReference type="SUPFAM" id="SSF51445">
    <property type="entry name" value="(Trans)glycosidases"/>
    <property type="match status" value="1"/>
</dbReference>
<dbReference type="PRINTS" id="PR00131">
    <property type="entry name" value="GLHYDRLASE1"/>
</dbReference>
<dbReference type="InterPro" id="IPR001360">
    <property type="entry name" value="Glyco_hydro_1"/>
</dbReference>
<dbReference type="Pfam" id="PF00232">
    <property type="entry name" value="Glyco_hydro_1"/>
    <property type="match status" value="1"/>
</dbReference>
<comment type="catalytic activity">
    <reaction evidence="1 9">
        <text>Hydrolysis of terminal, non-reducing beta-D-glucosyl residues with release of beta-D-glucose.</text>
        <dbReference type="EC" id="3.2.1.21"/>
    </reaction>
</comment>
<evidence type="ECO:0000313" key="11">
    <source>
        <dbReference type="Proteomes" id="UP001595840"/>
    </source>
</evidence>
<evidence type="ECO:0000256" key="6">
    <source>
        <dbReference type="ARBA" id="ARBA00023277"/>
    </source>
</evidence>
<dbReference type="PANTHER" id="PTHR10353">
    <property type="entry name" value="GLYCOSYL HYDROLASE"/>
    <property type="match status" value="1"/>
</dbReference>
<sequence>MRSQFEDNFLFGAATSAYQIEGATDADGRGPSIWDSFCAKQGTIVDRSNGDIACDHYNRLGADVHLMKELGLSAYRFSIAWPRIQASGRGSANPKGLAFYDRLLDQLLAHGITPYATLYHWDLPLALGEKGGWENRDTAELFADYAHCVSKHFGDRIANWATFNEPRCAAFVGHLEGRHAPGLTSLKATLAAAHHMLVAHGLGIQAMRSNTKSKLGIVLDMKPYHPIDDDPANEIAARHGDTIFNHWFADPLFGKGYPADVVEAFGEAMPTIQDNDLKTIAQPIDSLGINYYTRNLTRANHKLPFPHAEEVKNPAARYSDMGWEVFPSGLTEILTRLHQRYNVPDYYIAENGGAFPDKANDHNFVNDADRIYYMEQHLQAVAKAKAQGVPVSAYMAWSLLDNFEWGLGYTKRFGIVRVDYQNQTRTPKASAHWYRDFIHGKA</sequence>
<organism evidence="10 11">
    <name type="scientific">Simiduia curdlanivorans</name>
    <dbReference type="NCBI Taxonomy" id="1492769"/>
    <lineage>
        <taxon>Bacteria</taxon>
        <taxon>Pseudomonadati</taxon>
        <taxon>Pseudomonadota</taxon>
        <taxon>Gammaproteobacteria</taxon>
        <taxon>Cellvibrionales</taxon>
        <taxon>Cellvibrionaceae</taxon>
        <taxon>Simiduia</taxon>
    </lineage>
</organism>
<dbReference type="PANTHER" id="PTHR10353:SF36">
    <property type="entry name" value="LP05116P"/>
    <property type="match status" value="1"/>
</dbReference>
<protein>
    <recommendedName>
        <fullName evidence="3 9">Beta-glucosidase</fullName>
        <ecNumber evidence="3 9">3.2.1.21</ecNumber>
    </recommendedName>
</protein>